<comment type="caution">
    <text evidence="3">The sequence shown here is derived from an EMBL/GenBank/DDBJ whole genome shotgun (WGS) entry which is preliminary data.</text>
</comment>
<dbReference type="KEGG" id="zma:100276552"/>
<dbReference type="OrthoDB" id="737602at2759"/>
<feature type="chain" id="PRO_5035151678" evidence="2">
    <location>
        <begin position="23"/>
        <end position="138"/>
    </location>
</feature>
<feature type="transmembrane region" description="Helical" evidence="1">
    <location>
        <begin position="65"/>
        <end position="84"/>
    </location>
</feature>
<feature type="transmembrane region" description="Helical" evidence="1">
    <location>
        <begin position="32"/>
        <end position="53"/>
    </location>
</feature>
<dbReference type="EMBL" id="NCVQ01000010">
    <property type="protein sequence ID" value="PWZ07269.1"/>
    <property type="molecule type" value="Genomic_DNA"/>
</dbReference>
<dbReference type="InterPro" id="IPR045501">
    <property type="entry name" value="DUF6490"/>
</dbReference>
<organism evidence="3">
    <name type="scientific">Zea mays</name>
    <name type="common">Maize</name>
    <dbReference type="NCBI Taxonomy" id="4577"/>
    <lineage>
        <taxon>Eukaryota</taxon>
        <taxon>Viridiplantae</taxon>
        <taxon>Streptophyta</taxon>
        <taxon>Embryophyta</taxon>
        <taxon>Tracheophyta</taxon>
        <taxon>Spermatophyta</taxon>
        <taxon>Magnoliopsida</taxon>
        <taxon>Liliopsida</taxon>
        <taxon>Poales</taxon>
        <taxon>Poaceae</taxon>
        <taxon>PACMAD clade</taxon>
        <taxon>Panicoideae</taxon>
        <taxon>Andropogonodae</taxon>
        <taxon>Andropogoneae</taxon>
        <taxon>Tripsacinae</taxon>
        <taxon>Zea</taxon>
    </lineage>
</organism>
<keyword evidence="2" id="KW-0732">Signal</keyword>
<feature type="transmembrane region" description="Helical" evidence="1">
    <location>
        <begin position="96"/>
        <end position="114"/>
    </location>
</feature>
<dbReference type="PANTHER" id="PTHR46610:SF24">
    <property type="entry name" value="OS06G0580100 PROTEIN"/>
    <property type="match status" value="1"/>
</dbReference>
<name>A0A8J8YET5_MAIZE</name>
<dbReference type="AlphaFoldDB" id="A0A8J8YET5"/>
<dbReference type="HOGENOM" id="CLU_120305_2_0_1"/>
<dbReference type="Pfam" id="PF20100">
    <property type="entry name" value="DUF6490"/>
    <property type="match status" value="1"/>
</dbReference>
<gene>
    <name evidence="3" type="ORF">Zm00014a_023771</name>
</gene>
<keyword evidence="1" id="KW-0472">Membrane</keyword>
<reference evidence="3" key="1">
    <citation type="journal article" date="2018" name="Nat. Genet.">
        <title>Extensive intraspecific gene order and gene structural variations between Mo17 and other maize genomes.</title>
        <authorList>
            <person name="Sun S."/>
            <person name="Zhou Y."/>
            <person name="Chen J."/>
            <person name="Shi J."/>
            <person name="Zhao H."/>
            <person name="Zhao H."/>
            <person name="Song W."/>
            <person name="Zhang M."/>
            <person name="Cui Y."/>
            <person name="Dong X."/>
            <person name="Liu H."/>
            <person name="Ma X."/>
            <person name="Jiao Y."/>
            <person name="Wang B."/>
            <person name="Wei X."/>
            <person name="Stein J.C."/>
            <person name="Glaubitz J.C."/>
            <person name="Lu F."/>
            <person name="Yu G."/>
            <person name="Liang C."/>
            <person name="Fengler K."/>
            <person name="Li B."/>
            <person name="Rafalski A."/>
            <person name="Schnable P.S."/>
            <person name="Ware D.H."/>
            <person name="Buckler E.S."/>
            <person name="Lai J."/>
        </authorList>
    </citation>
    <scope>NUCLEOTIDE SEQUENCE [LARGE SCALE GENOMIC DNA]</scope>
    <source>
        <tissue evidence="3">Seedling</tissue>
    </source>
</reference>
<evidence type="ECO:0000256" key="2">
    <source>
        <dbReference type="SAM" id="SignalP"/>
    </source>
</evidence>
<keyword evidence="1" id="KW-0812">Transmembrane</keyword>
<keyword evidence="1" id="KW-1133">Transmembrane helix</keyword>
<protein>
    <submittedName>
        <fullName evidence="3">Uncharacterized protein</fullName>
    </submittedName>
</protein>
<proteinExistence type="predicted"/>
<feature type="signal peptide" evidence="2">
    <location>
        <begin position="1"/>
        <end position="22"/>
    </location>
</feature>
<sequence length="138" mass="15143">MADFSWLTVLGFLFLTFNSGMAIYRSNGDAGSVAFVVVSYLDLVALFACLRYYEQLDQQHSQKRARVKAGVWSLTTLLTIMFSYKVAEIMPLPVKLVVWSMAAATTCGGFYAFFVHSEKPVMPAVAPRPAAAKDAASN</sequence>
<evidence type="ECO:0000313" key="3">
    <source>
        <dbReference type="EMBL" id="PWZ07269.1"/>
    </source>
</evidence>
<dbReference type="Proteomes" id="UP000251960">
    <property type="component" value="Chromosome 9"/>
</dbReference>
<evidence type="ECO:0000256" key="1">
    <source>
        <dbReference type="SAM" id="Phobius"/>
    </source>
</evidence>
<dbReference type="PANTHER" id="PTHR46610">
    <property type="entry name" value="OS05G0181300 PROTEIN"/>
    <property type="match status" value="1"/>
</dbReference>
<accession>A0A8J8YET5</accession>
<dbReference type="OMA" id="FACLRYY"/>